<feature type="domain" description="NodB homology" evidence="3">
    <location>
        <begin position="191"/>
        <end position="371"/>
    </location>
</feature>
<comment type="caution">
    <text evidence="4">The sequence shown here is derived from an EMBL/GenBank/DDBJ whole genome shotgun (WGS) entry which is preliminary data.</text>
</comment>
<dbReference type="CDD" id="cd10917">
    <property type="entry name" value="CE4_NodB_like_6s_7s"/>
    <property type="match status" value="1"/>
</dbReference>
<evidence type="ECO:0000313" key="4">
    <source>
        <dbReference type="EMBL" id="MFC4905830.1"/>
    </source>
</evidence>
<accession>A0ABV9TRI8</accession>
<sequence length="373" mass="39136">MGTTDPRDDGQTPDPDATRAEPSPGSGGGVPGSGPTRRDMPLPIRTSGPGAPPPGAAPPGATPPGAQPPGVQPPGMQPPGAGAPLGRPPGHDMPNLGRPSKRLNRRTVLFGGLAAAGLTAVTAFAADELMSSGSSASGPRHRAGKAAGVGGSHPTAPPRTAPPASWTSSQLQSARTPLFDLREIQPPPPPTAVALTIDDGPHPVYTPMMLDLLAEHGIKATFSLIGSQVKMFPKVVERIAAAGHQISNHSQTHPSPFAAMGQDRIHREIMEAKERIEDAAGYSPKFFRSPGGDWNRYIFDLCRSQGMMPIAWNVDPRDWSRPGTEHIRRSMLTAKAGDVLLCHDGGGDRRETIEALRTVLPALKQRGLTFVAL</sequence>
<feature type="transmembrane region" description="Helical" evidence="2">
    <location>
        <begin position="108"/>
        <end position="126"/>
    </location>
</feature>
<dbReference type="EC" id="3.-.-.-" evidence="4"/>
<keyword evidence="4" id="KW-0378">Hydrolase</keyword>
<dbReference type="SUPFAM" id="SSF88713">
    <property type="entry name" value="Glycoside hydrolase/deacetylase"/>
    <property type="match status" value="1"/>
</dbReference>
<dbReference type="PANTHER" id="PTHR10587">
    <property type="entry name" value="GLYCOSYL TRANSFERASE-RELATED"/>
    <property type="match status" value="1"/>
</dbReference>
<evidence type="ECO:0000256" key="1">
    <source>
        <dbReference type="SAM" id="MobiDB-lite"/>
    </source>
</evidence>
<dbReference type="PANTHER" id="PTHR10587:SF137">
    <property type="entry name" value="4-DEOXY-4-FORMAMIDO-L-ARABINOSE-PHOSPHOUNDECAPRENOL DEFORMYLASE ARND-RELATED"/>
    <property type="match status" value="1"/>
</dbReference>
<dbReference type="InterPro" id="IPR050248">
    <property type="entry name" value="Polysacc_deacetylase_ArnD"/>
</dbReference>
<dbReference type="PROSITE" id="PS51677">
    <property type="entry name" value="NODB"/>
    <property type="match status" value="1"/>
</dbReference>
<dbReference type="Proteomes" id="UP001595872">
    <property type="component" value="Unassembled WGS sequence"/>
</dbReference>
<evidence type="ECO:0000259" key="3">
    <source>
        <dbReference type="PROSITE" id="PS51677"/>
    </source>
</evidence>
<feature type="compositionally biased region" description="Pro residues" evidence="1">
    <location>
        <begin position="50"/>
        <end position="77"/>
    </location>
</feature>
<keyword evidence="5" id="KW-1185">Reference proteome</keyword>
<evidence type="ECO:0000256" key="2">
    <source>
        <dbReference type="SAM" id="Phobius"/>
    </source>
</evidence>
<dbReference type="RefSeq" id="WP_378251568.1">
    <property type="nucleotide sequence ID" value="NZ_JBHSIT010000001.1"/>
</dbReference>
<keyword evidence="2" id="KW-1133">Transmembrane helix</keyword>
<organism evidence="4 5">
    <name type="scientific">Actinomadura gamaensis</name>
    <dbReference type="NCBI Taxonomy" id="1763541"/>
    <lineage>
        <taxon>Bacteria</taxon>
        <taxon>Bacillati</taxon>
        <taxon>Actinomycetota</taxon>
        <taxon>Actinomycetes</taxon>
        <taxon>Streptosporangiales</taxon>
        <taxon>Thermomonosporaceae</taxon>
        <taxon>Actinomadura</taxon>
    </lineage>
</organism>
<feature type="region of interest" description="Disordered" evidence="1">
    <location>
        <begin position="1"/>
        <end position="100"/>
    </location>
</feature>
<dbReference type="InterPro" id="IPR011330">
    <property type="entry name" value="Glyco_hydro/deAcase_b/a-brl"/>
</dbReference>
<reference evidence="5" key="1">
    <citation type="journal article" date="2019" name="Int. J. Syst. Evol. Microbiol.">
        <title>The Global Catalogue of Microorganisms (GCM) 10K type strain sequencing project: providing services to taxonomists for standard genome sequencing and annotation.</title>
        <authorList>
            <consortium name="The Broad Institute Genomics Platform"/>
            <consortium name="The Broad Institute Genome Sequencing Center for Infectious Disease"/>
            <person name="Wu L."/>
            <person name="Ma J."/>
        </authorList>
    </citation>
    <scope>NUCLEOTIDE SEQUENCE [LARGE SCALE GENOMIC DNA]</scope>
    <source>
        <strain evidence="5">KLKA75</strain>
    </source>
</reference>
<dbReference type="Pfam" id="PF01522">
    <property type="entry name" value="Polysacc_deac_1"/>
    <property type="match status" value="1"/>
</dbReference>
<keyword evidence="2" id="KW-0812">Transmembrane</keyword>
<evidence type="ECO:0000313" key="5">
    <source>
        <dbReference type="Proteomes" id="UP001595872"/>
    </source>
</evidence>
<proteinExistence type="predicted"/>
<dbReference type="Gene3D" id="3.20.20.370">
    <property type="entry name" value="Glycoside hydrolase/deacetylase"/>
    <property type="match status" value="1"/>
</dbReference>
<feature type="region of interest" description="Disordered" evidence="1">
    <location>
        <begin position="131"/>
        <end position="174"/>
    </location>
</feature>
<protein>
    <submittedName>
        <fullName evidence="4">Polysaccharide deacetylase family protein</fullName>
        <ecNumber evidence="4">3.-.-.-</ecNumber>
    </submittedName>
</protein>
<dbReference type="InterPro" id="IPR002509">
    <property type="entry name" value="NODB_dom"/>
</dbReference>
<dbReference type="EMBL" id="JBHSIT010000001">
    <property type="protein sequence ID" value="MFC4905830.1"/>
    <property type="molecule type" value="Genomic_DNA"/>
</dbReference>
<keyword evidence="2" id="KW-0472">Membrane</keyword>
<name>A0ABV9TRI8_9ACTN</name>
<gene>
    <name evidence="4" type="ORF">ACFPCY_00725</name>
</gene>
<feature type="compositionally biased region" description="Basic and acidic residues" evidence="1">
    <location>
        <begin position="1"/>
        <end position="10"/>
    </location>
</feature>
<dbReference type="GO" id="GO:0016787">
    <property type="term" value="F:hydrolase activity"/>
    <property type="evidence" value="ECO:0007669"/>
    <property type="project" value="UniProtKB-KW"/>
</dbReference>